<evidence type="ECO:0000313" key="3">
    <source>
        <dbReference type="Proteomes" id="UP000799428"/>
    </source>
</evidence>
<sequence length="134" mass="15261">MSAMKCEDDGRYELGKRESRKKNKDGWRKEEHLVVFKATRRPSRHRLQDDGPLQAIAGHCRSLQVVAGHCRSLQVVAGRCRSLQVVAGRCRRGRKVSASNWERDTPWQSHIYTRKKAVCDRKLRCNASGCLGTA</sequence>
<organism evidence="2 3">
    <name type="scientific">Pleomassaria siparia CBS 279.74</name>
    <dbReference type="NCBI Taxonomy" id="1314801"/>
    <lineage>
        <taxon>Eukaryota</taxon>
        <taxon>Fungi</taxon>
        <taxon>Dikarya</taxon>
        <taxon>Ascomycota</taxon>
        <taxon>Pezizomycotina</taxon>
        <taxon>Dothideomycetes</taxon>
        <taxon>Pleosporomycetidae</taxon>
        <taxon>Pleosporales</taxon>
        <taxon>Pleomassariaceae</taxon>
        <taxon>Pleomassaria</taxon>
    </lineage>
</organism>
<evidence type="ECO:0000256" key="1">
    <source>
        <dbReference type="SAM" id="MobiDB-lite"/>
    </source>
</evidence>
<name>A0A6G1KAK5_9PLEO</name>
<dbReference type="AlphaFoldDB" id="A0A6G1KAK5"/>
<gene>
    <name evidence="2" type="ORF">K504DRAFT_467739</name>
</gene>
<feature type="compositionally biased region" description="Basic and acidic residues" evidence="1">
    <location>
        <begin position="1"/>
        <end position="17"/>
    </location>
</feature>
<proteinExistence type="predicted"/>
<accession>A0A6G1KAK5</accession>
<dbReference type="Proteomes" id="UP000799428">
    <property type="component" value="Unassembled WGS sequence"/>
</dbReference>
<feature type="region of interest" description="Disordered" evidence="1">
    <location>
        <begin position="1"/>
        <end position="27"/>
    </location>
</feature>
<protein>
    <submittedName>
        <fullName evidence="2">Uncharacterized protein</fullName>
    </submittedName>
</protein>
<evidence type="ECO:0000313" key="2">
    <source>
        <dbReference type="EMBL" id="KAF2709800.1"/>
    </source>
</evidence>
<dbReference type="EMBL" id="MU005770">
    <property type="protein sequence ID" value="KAF2709800.1"/>
    <property type="molecule type" value="Genomic_DNA"/>
</dbReference>
<keyword evidence="3" id="KW-1185">Reference proteome</keyword>
<reference evidence="2" key="1">
    <citation type="journal article" date="2020" name="Stud. Mycol.">
        <title>101 Dothideomycetes genomes: a test case for predicting lifestyles and emergence of pathogens.</title>
        <authorList>
            <person name="Haridas S."/>
            <person name="Albert R."/>
            <person name="Binder M."/>
            <person name="Bloem J."/>
            <person name="Labutti K."/>
            <person name="Salamov A."/>
            <person name="Andreopoulos B."/>
            <person name="Baker S."/>
            <person name="Barry K."/>
            <person name="Bills G."/>
            <person name="Bluhm B."/>
            <person name="Cannon C."/>
            <person name="Castanera R."/>
            <person name="Culley D."/>
            <person name="Daum C."/>
            <person name="Ezra D."/>
            <person name="Gonzalez J."/>
            <person name="Henrissat B."/>
            <person name="Kuo A."/>
            <person name="Liang C."/>
            <person name="Lipzen A."/>
            <person name="Lutzoni F."/>
            <person name="Magnuson J."/>
            <person name="Mondo S."/>
            <person name="Nolan M."/>
            <person name="Ohm R."/>
            <person name="Pangilinan J."/>
            <person name="Park H.-J."/>
            <person name="Ramirez L."/>
            <person name="Alfaro M."/>
            <person name="Sun H."/>
            <person name="Tritt A."/>
            <person name="Yoshinaga Y."/>
            <person name="Zwiers L.-H."/>
            <person name="Turgeon B."/>
            <person name="Goodwin S."/>
            <person name="Spatafora J."/>
            <person name="Crous P."/>
            <person name="Grigoriev I."/>
        </authorList>
    </citation>
    <scope>NUCLEOTIDE SEQUENCE</scope>
    <source>
        <strain evidence="2">CBS 279.74</strain>
    </source>
</reference>